<dbReference type="SUPFAM" id="SSF55781">
    <property type="entry name" value="GAF domain-like"/>
    <property type="match status" value="1"/>
</dbReference>
<evidence type="ECO:0000256" key="1">
    <source>
        <dbReference type="SAM" id="MobiDB-lite"/>
    </source>
</evidence>
<dbReference type="PANTHER" id="PTHR43102">
    <property type="entry name" value="SLR1143 PROTEIN"/>
    <property type="match status" value="1"/>
</dbReference>
<feature type="region of interest" description="Disordered" evidence="1">
    <location>
        <begin position="1"/>
        <end position="52"/>
    </location>
</feature>
<dbReference type="AlphaFoldDB" id="G4YTC2"/>
<dbReference type="EMBL" id="JH159152">
    <property type="protein sequence ID" value="EGZ23044.1"/>
    <property type="molecule type" value="Genomic_DNA"/>
</dbReference>
<dbReference type="SMR" id="G4YTC2"/>
<dbReference type="Proteomes" id="UP000002640">
    <property type="component" value="Unassembled WGS sequence"/>
</dbReference>
<dbReference type="KEGG" id="psoj:PHYSODRAFT_251177"/>
<reference evidence="2 3" key="1">
    <citation type="journal article" date="2006" name="Science">
        <title>Phytophthora genome sequences uncover evolutionary origins and mechanisms of pathogenesis.</title>
        <authorList>
            <person name="Tyler B.M."/>
            <person name="Tripathy S."/>
            <person name="Zhang X."/>
            <person name="Dehal P."/>
            <person name="Jiang R.H."/>
            <person name="Aerts A."/>
            <person name="Arredondo F.D."/>
            <person name="Baxter L."/>
            <person name="Bensasson D."/>
            <person name="Beynon J.L."/>
            <person name="Chapman J."/>
            <person name="Damasceno C.M."/>
            <person name="Dorrance A.E."/>
            <person name="Dou D."/>
            <person name="Dickerman A.W."/>
            <person name="Dubchak I.L."/>
            <person name="Garbelotto M."/>
            <person name="Gijzen M."/>
            <person name="Gordon S.G."/>
            <person name="Govers F."/>
            <person name="Grunwald N.J."/>
            <person name="Huang W."/>
            <person name="Ivors K.L."/>
            <person name="Jones R.W."/>
            <person name="Kamoun S."/>
            <person name="Krampis K."/>
            <person name="Lamour K.H."/>
            <person name="Lee M.K."/>
            <person name="McDonald W.H."/>
            <person name="Medina M."/>
            <person name="Meijer H.J."/>
            <person name="Nordberg E.K."/>
            <person name="Maclean D.J."/>
            <person name="Ospina-Giraldo M.D."/>
            <person name="Morris P.F."/>
            <person name="Phuntumart V."/>
            <person name="Putnam N.H."/>
            <person name="Rash S."/>
            <person name="Rose J.K."/>
            <person name="Sakihama Y."/>
            <person name="Salamov A.A."/>
            <person name="Savidor A."/>
            <person name="Scheuring C.F."/>
            <person name="Smith B.M."/>
            <person name="Sobral B.W."/>
            <person name="Terry A."/>
            <person name="Torto-Alalibo T.A."/>
            <person name="Win J."/>
            <person name="Xu Z."/>
            <person name="Zhang H."/>
            <person name="Grigoriev I.V."/>
            <person name="Rokhsar D.S."/>
            <person name="Boore J.L."/>
        </authorList>
    </citation>
    <scope>NUCLEOTIDE SEQUENCE [LARGE SCALE GENOMIC DNA]</scope>
    <source>
        <strain evidence="2 3">P6497</strain>
    </source>
</reference>
<dbReference type="GeneID" id="20638129"/>
<organism evidence="2 3">
    <name type="scientific">Phytophthora sojae (strain P6497)</name>
    <name type="common">Soybean stem and root rot agent</name>
    <name type="synonym">Phytophthora megasperma f. sp. glycines</name>
    <dbReference type="NCBI Taxonomy" id="1094619"/>
    <lineage>
        <taxon>Eukaryota</taxon>
        <taxon>Sar</taxon>
        <taxon>Stramenopiles</taxon>
        <taxon>Oomycota</taxon>
        <taxon>Peronosporomycetes</taxon>
        <taxon>Peronosporales</taxon>
        <taxon>Peronosporaceae</taxon>
        <taxon>Phytophthora</taxon>
    </lineage>
</organism>
<feature type="compositionally biased region" description="Low complexity" evidence="1">
    <location>
        <begin position="35"/>
        <end position="48"/>
    </location>
</feature>
<feature type="region of interest" description="Disordered" evidence="1">
    <location>
        <begin position="288"/>
        <end position="310"/>
    </location>
</feature>
<sequence>MNLSRVRSMFEEAGRRRRQGWGGSWGGSENASNLSDMPSPSPSMSTQQSDDDIQQEALKAAAVLSDQEMLKRARAAHNREDFDSLSAGPEANGPWKRVEGVDRFVVFRRPMTTGNNNQEHTNDLEVMCAGRLDASIEEVASILRSSSEIEHNASMTALYAKSFIFGSYEREVSCCKARGNQDDNVVHDDSGEQLVVKTKSFARTTMLGRNEQWCYYDYFQRKKERDGFTISKRALPPSELTPGRILGENAHVDQLHDLNASYLVDKLPNRKGLRVVFHAWFDSPDTTKSLGTTRSTSSPGPGLRSKSFDYGETTRHKAQMRRLLAMAHGVTNLPDLIRRRRFGAQIPADLAAVSALNARCPCCTHSLSLVKSTLAKAASAFTSRSLAPLKVDTRRCYLCGYLVCVNCWSAQQMESMAGRVAAIVVCVRCQANVQACEYAEVFAGTAAERERHRGPPRVVEDSNNSSTVALLVNFFTASLLNATAGSSEHAAAMAVIRTLLRQNQEDSEEESEDEDVDNNEYEKNAPRFKPLNETEAVKKVGEILSDDTQFSTIEDCRLGNAAQRSYVLDLPEDPSVDVPRSPIPSNEAERVATIKSAGLLELANLFAPETPPTDVSELKGDLPDVHDLELLCQLAVKTLGCAYSFVTVMCAKHEHVMFGTHPAFVGAAVPREQTSCQHALMSPYPFMATHQEADVRFHKQGAISAVPIRFYVGFPLKLAAVGGEAEGEEVTVGMLCCIDSKPRAEITCTQYATMARLASTATHFLLQKARQKQRLSNHY</sequence>
<protein>
    <recommendedName>
        <fullName evidence="4">GAF domain-containing protein</fullName>
    </recommendedName>
</protein>
<dbReference type="OMA" id="SCQHALM"/>
<feature type="region of interest" description="Disordered" evidence="1">
    <location>
        <begin position="502"/>
        <end position="527"/>
    </location>
</feature>
<evidence type="ECO:0008006" key="4">
    <source>
        <dbReference type="Google" id="ProtNLM"/>
    </source>
</evidence>
<gene>
    <name evidence="2" type="ORF">PHYSODRAFT_251177</name>
</gene>
<evidence type="ECO:0000313" key="2">
    <source>
        <dbReference type="EMBL" id="EGZ23044.1"/>
    </source>
</evidence>
<dbReference type="InParanoid" id="G4YTC2"/>
<accession>G4YTC2</accession>
<evidence type="ECO:0000313" key="3">
    <source>
        <dbReference type="Proteomes" id="UP000002640"/>
    </source>
</evidence>
<dbReference type="RefSeq" id="XP_009518332.1">
    <property type="nucleotide sequence ID" value="XM_009520037.1"/>
</dbReference>
<feature type="compositionally biased region" description="Polar residues" evidence="1">
    <location>
        <begin position="288"/>
        <end position="299"/>
    </location>
</feature>
<dbReference type="PANTHER" id="PTHR43102:SF2">
    <property type="entry name" value="GAF DOMAIN-CONTAINING PROTEIN"/>
    <property type="match status" value="1"/>
</dbReference>
<proteinExistence type="predicted"/>
<keyword evidence="3" id="KW-1185">Reference proteome</keyword>
<dbReference type="STRING" id="1094619.G4YTC2"/>
<name>G4YTC2_PHYSP</name>
<feature type="compositionally biased region" description="Acidic residues" evidence="1">
    <location>
        <begin position="505"/>
        <end position="519"/>
    </location>
</feature>